<comment type="subcellular location">
    <subcellularLocation>
        <location evidence="1">Cell inner membrane</location>
        <topology evidence="1">Multi-pass membrane protein</topology>
    </subcellularLocation>
</comment>
<feature type="transmembrane region" description="Helical" evidence="8">
    <location>
        <begin position="234"/>
        <end position="255"/>
    </location>
</feature>
<gene>
    <name evidence="10" type="ORF">BIY22_16340</name>
</gene>
<feature type="transmembrane region" description="Helical" evidence="8">
    <location>
        <begin position="105"/>
        <end position="134"/>
    </location>
</feature>
<dbReference type="RefSeq" id="WP_075706544.1">
    <property type="nucleotide sequence ID" value="NZ_MJMJ01000005.1"/>
</dbReference>
<dbReference type="EMBL" id="MJMJ01000005">
    <property type="protein sequence ID" value="OLQ92080.1"/>
    <property type="molecule type" value="Genomic_DNA"/>
</dbReference>
<feature type="transmembrane region" description="Helical" evidence="8">
    <location>
        <begin position="177"/>
        <end position="195"/>
    </location>
</feature>
<evidence type="ECO:0000313" key="10">
    <source>
        <dbReference type="EMBL" id="OLQ92080.1"/>
    </source>
</evidence>
<keyword evidence="7 8" id="KW-0472">Membrane</keyword>
<evidence type="ECO:0000256" key="4">
    <source>
        <dbReference type="ARBA" id="ARBA00022475"/>
    </source>
</evidence>
<keyword evidence="5 8" id="KW-0812">Transmembrane</keyword>
<keyword evidence="3" id="KW-0813">Transport</keyword>
<feature type="domain" description="ABC-2 type transporter transmembrane" evidence="9">
    <location>
        <begin position="17"/>
        <end position="219"/>
    </location>
</feature>
<comment type="similarity">
    <text evidence="2">Belongs to the ABC-2 integral membrane protein family.</text>
</comment>
<protein>
    <submittedName>
        <fullName evidence="10">ABC transporter</fullName>
    </submittedName>
</protein>
<evidence type="ECO:0000256" key="6">
    <source>
        <dbReference type="ARBA" id="ARBA00022989"/>
    </source>
</evidence>
<evidence type="ECO:0000256" key="3">
    <source>
        <dbReference type="ARBA" id="ARBA00022448"/>
    </source>
</evidence>
<feature type="transmembrane region" description="Helical" evidence="8">
    <location>
        <begin position="146"/>
        <end position="170"/>
    </location>
</feature>
<sequence>MAKINKRSTLQIWGDVIFAIFLREIKSNFSDKFGISWALISPMIMITAMVLIRNPFDGGDTHGMPTVFFVVFGVVLVQFFLGTFEKTANAIQKNKPLYAFRQVQPISSVLAIGGFELVNKIALVVLLTLLAYFFQMEMKMADPLALIFTVIRVWFLAVALGTIFSLAACYVPEVQKIKVIITRPMFFISGIFFSLQDIPTEYWPYLIWNPLLHAIELARFEAYPPYGSLGVSEFYLDISTLVAVTFALCCYQISWKQAISR</sequence>
<dbReference type="GO" id="GO:0140359">
    <property type="term" value="F:ABC-type transporter activity"/>
    <property type="evidence" value="ECO:0007669"/>
    <property type="project" value="InterPro"/>
</dbReference>
<dbReference type="OrthoDB" id="9814458at2"/>
<comment type="caution">
    <text evidence="10">The sequence shown here is derived from an EMBL/GenBank/DDBJ whole genome shotgun (WGS) entry which is preliminary data.</text>
</comment>
<dbReference type="PANTHER" id="PTHR30413:SF8">
    <property type="entry name" value="TRANSPORT PERMEASE PROTEIN"/>
    <property type="match status" value="1"/>
</dbReference>
<evidence type="ECO:0000256" key="8">
    <source>
        <dbReference type="SAM" id="Phobius"/>
    </source>
</evidence>
<name>A0A1Q9HMX8_9VIBR</name>
<organism evidence="10 11">
    <name type="scientific">Vibrio panuliri</name>
    <dbReference type="NCBI Taxonomy" id="1381081"/>
    <lineage>
        <taxon>Bacteria</taxon>
        <taxon>Pseudomonadati</taxon>
        <taxon>Pseudomonadota</taxon>
        <taxon>Gammaproteobacteria</taxon>
        <taxon>Vibrionales</taxon>
        <taxon>Vibrionaceae</taxon>
        <taxon>Vibrio</taxon>
    </lineage>
</organism>
<dbReference type="GO" id="GO:0015920">
    <property type="term" value="P:lipopolysaccharide transport"/>
    <property type="evidence" value="ECO:0007669"/>
    <property type="project" value="TreeGrafter"/>
</dbReference>
<proteinExistence type="inferred from homology"/>
<evidence type="ECO:0000313" key="11">
    <source>
        <dbReference type="Proteomes" id="UP000186313"/>
    </source>
</evidence>
<dbReference type="PANTHER" id="PTHR30413">
    <property type="entry name" value="INNER MEMBRANE TRANSPORT PERMEASE"/>
    <property type="match status" value="1"/>
</dbReference>
<dbReference type="STRING" id="1381081.BIY22_16340"/>
<dbReference type="Proteomes" id="UP000186313">
    <property type="component" value="Unassembled WGS sequence"/>
</dbReference>
<evidence type="ECO:0000256" key="7">
    <source>
        <dbReference type="ARBA" id="ARBA00023136"/>
    </source>
</evidence>
<dbReference type="AlphaFoldDB" id="A0A1Q9HMX8"/>
<evidence type="ECO:0000256" key="2">
    <source>
        <dbReference type="ARBA" id="ARBA00007783"/>
    </source>
</evidence>
<dbReference type="GO" id="GO:0043190">
    <property type="term" value="C:ATP-binding cassette (ABC) transporter complex"/>
    <property type="evidence" value="ECO:0007669"/>
    <property type="project" value="InterPro"/>
</dbReference>
<feature type="transmembrane region" description="Helical" evidence="8">
    <location>
        <begin position="64"/>
        <end position="84"/>
    </location>
</feature>
<reference evidence="10 11" key="1">
    <citation type="submission" date="2016-09" db="EMBL/GenBank/DDBJ databases">
        <title>Genomic Taxonomy of the Vibrionaceae.</title>
        <authorList>
            <person name="Gonzalez-Castillo A."/>
            <person name="Gomez-Gil B."/>
            <person name="Enciso-Ibarra K."/>
        </authorList>
    </citation>
    <scope>NUCLEOTIDE SEQUENCE [LARGE SCALE GENOMIC DNA]</scope>
    <source>
        <strain evidence="10 11">CAIM 703</strain>
    </source>
</reference>
<dbReference type="PRINTS" id="PR00164">
    <property type="entry name" value="ABC2TRNSPORT"/>
</dbReference>
<keyword evidence="6 8" id="KW-1133">Transmembrane helix</keyword>
<evidence type="ECO:0000259" key="9">
    <source>
        <dbReference type="Pfam" id="PF01061"/>
    </source>
</evidence>
<accession>A0A1Q9HMX8</accession>
<evidence type="ECO:0000256" key="5">
    <source>
        <dbReference type="ARBA" id="ARBA00022692"/>
    </source>
</evidence>
<dbReference type="InterPro" id="IPR013525">
    <property type="entry name" value="ABC2_TM"/>
</dbReference>
<dbReference type="InterPro" id="IPR000412">
    <property type="entry name" value="ABC_2_transport"/>
</dbReference>
<feature type="transmembrane region" description="Helical" evidence="8">
    <location>
        <begin position="33"/>
        <end position="52"/>
    </location>
</feature>
<evidence type="ECO:0000256" key="1">
    <source>
        <dbReference type="ARBA" id="ARBA00004429"/>
    </source>
</evidence>
<keyword evidence="4" id="KW-1003">Cell membrane</keyword>
<dbReference type="Pfam" id="PF01061">
    <property type="entry name" value="ABC2_membrane"/>
    <property type="match status" value="1"/>
</dbReference>